<accession>A0A9P9KIT0</accession>
<gene>
    <name evidence="1" type="ORF">B0J15DRAFT_368316</name>
</gene>
<dbReference type="OrthoDB" id="5103079at2759"/>
<feature type="non-terminal residue" evidence="1">
    <location>
        <position position="1"/>
    </location>
</feature>
<evidence type="ECO:0000313" key="1">
    <source>
        <dbReference type="EMBL" id="KAH7258735.1"/>
    </source>
</evidence>
<evidence type="ECO:0000313" key="2">
    <source>
        <dbReference type="Proteomes" id="UP000736672"/>
    </source>
</evidence>
<dbReference type="Proteomes" id="UP000736672">
    <property type="component" value="Unassembled WGS sequence"/>
</dbReference>
<organism evidence="1 2">
    <name type="scientific">Fusarium solani</name>
    <name type="common">Filamentous fungus</name>
    <dbReference type="NCBI Taxonomy" id="169388"/>
    <lineage>
        <taxon>Eukaryota</taxon>
        <taxon>Fungi</taxon>
        <taxon>Dikarya</taxon>
        <taxon>Ascomycota</taxon>
        <taxon>Pezizomycotina</taxon>
        <taxon>Sordariomycetes</taxon>
        <taxon>Hypocreomycetidae</taxon>
        <taxon>Hypocreales</taxon>
        <taxon>Nectriaceae</taxon>
        <taxon>Fusarium</taxon>
        <taxon>Fusarium solani species complex</taxon>
    </lineage>
</organism>
<reference evidence="1" key="1">
    <citation type="journal article" date="2021" name="Nat. Commun.">
        <title>Genetic determinants of endophytism in the Arabidopsis root mycobiome.</title>
        <authorList>
            <person name="Mesny F."/>
            <person name="Miyauchi S."/>
            <person name="Thiergart T."/>
            <person name="Pickel B."/>
            <person name="Atanasova L."/>
            <person name="Karlsson M."/>
            <person name="Huettel B."/>
            <person name="Barry K.W."/>
            <person name="Haridas S."/>
            <person name="Chen C."/>
            <person name="Bauer D."/>
            <person name="Andreopoulos W."/>
            <person name="Pangilinan J."/>
            <person name="LaButti K."/>
            <person name="Riley R."/>
            <person name="Lipzen A."/>
            <person name="Clum A."/>
            <person name="Drula E."/>
            <person name="Henrissat B."/>
            <person name="Kohler A."/>
            <person name="Grigoriev I.V."/>
            <person name="Martin F.M."/>
            <person name="Hacquard S."/>
        </authorList>
    </citation>
    <scope>NUCLEOTIDE SEQUENCE</scope>
    <source>
        <strain evidence="1">FSSC 5 MPI-SDFR-AT-0091</strain>
    </source>
</reference>
<dbReference type="EMBL" id="JAGTJS010000009">
    <property type="protein sequence ID" value="KAH7258735.1"/>
    <property type="molecule type" value="Genomic_DNA"/>
</dbReference>
<comment type="caution">
    <text evidence="1">The sequence shown here is derived from an EMBL/GenBank/DDBJ whole genome shotgun (WGS) entry which is preliminary data.</text>
</comment>
<keyword evidence="2" id="KW-1185">Reference proteome</keyword>
<sequence length="221" mass="25669">DIRAHYRVDEDIEFVGQILVTRPPRCPRTGLNPGLDCLIVVLRRIYAHIMLGRYNLAGSDWVKKAEEENPILRHAWHMFGTSVEELQRASQARHDVLKALREIDGLDITSFNEMHTCDLMCRTFWSQHDFSLYDPRHSLDPFELDEWKENEIAHVSLLRLNRQENPGQTLQALVDKSYGIFDIDGRSFLYGPHMPLIVRLEYTPDASTRLSFDDLRVLGLP</sequence>
<protein>
    <submittedName>
        <fullName evidence="1">Uncharacterized protein</fullName>
    </submittedName>
</protein>
<feature type="non-terminal residue" evidence="1">
    <location>
        <position position="221"/>
    </location>
</feature>
<name>A0A9P9KIT0_FUSSL</name>
<dbReference type="AlphaFoldDB" id="A0A9P9KIT0"/>
<proteinExistence type="predicted"/>